<keyword evidence="4" id="KW-1185">Reference proteome</keyword>
<dbReference type="NCBIfam" id="TIGR02595">
    <property type="entry name" value="PEP_CTERM"/>
    <property type="match status" value="1"/>
</dbReference>
<protein>
    <recommendedName>
        <fullName evidence="2">Ice-binding protein C-terminal domain-containing protein</fullName>
    </recommendedName>
</protein>
<dbReference type="NCBIfam" id="NF038133">
    <property type="entry name" value="choice_anch_L"/>
    <property type="match status" value="1"/>
</dbReference>
<dbReference type="RefSeq" id="WP_345534790.1">
    <property type="nucleotide sequence ID" value="NZ_BAABLD010000017.1"/>
</dbReference>
<organism evidence="3 4">
    <name type="scientific">Viridibacterium curvum</name>
    <dbReference type="NCBI Taxonomy" id="1101404"/>
    <lineage>
        <taxon>Bacteria</taxon>
        <taxon>Pseudomonadati</taxon>
        <taxon>Pseudomonadota</taxon>
        <taxon>Betaproteobacteria</taxon>
        <taxon>Rhodocyclales</taxon>
        <taxon>Rhodocyclaceae</taxon>
        <taxon>Viridibacterium</taxon>
    </lineage>
</organism>
<evidence type="ECO:0000313" key="3">
    <source>
        <dbReference type="EMBL" id="GAA5172549.1"/>
    </source>
</evidence>
<feature type="domain" description="Ice-binding protein C-terminal" evidence="2">
    <location>
        <begin position="240"/>
        <end position="261"/>
    </location>
</feature>
<accession>A0ABP9R752</accession>
<dbReference type="Pfam" id="PF07589">
    <property type="entry name" value="PEP-CTERM"/>
    <property type="match status" value="1"/>
</dbReference>
<keyword evidence="1" id="KW-0732">Signal</keyword>
<sequence length="264" mass="26962">MFKKIFAAMAVAGLMGGAQAITITNTTDATALANAIAGSGVTISNATLTYNTAVPAGTFTGANSAIGFDSGVVLTTGTTACVGSTNTQGGCTGSGSYTSLKFDFVSASNSLFFNYVFGSEEYNYYVNSSYNDSFQLLLNGVNIAFLPGGTTPVTINNVNCLTNSSSYVNNVSGEGNDANCPNNNLPIELDGLTKVLTASAAIVAGQTYTFEFLITDVGDSSLDSAVMIQAGTFSDTETKVPEPASLLLAGLGLGALAARRRRAA</sequence>
<dbReference type="InterPro" id="IPR049804">
    <property type="entry name" value="Choice_anch_L"/>
</dbReference>
<gene>
    <name evidence="3" type="ORF">GCM10025770_38940</name>
</gene>
<dbReference type="EMBL" id="BAABLD010000017">
    <property type="protein sequence ID" value="GAA5172549.1"/>
    <property type="molecule type" value="Genomic_DNA"/>
</dbReference>
<reference evidence="4" key="1">
    <citation type="journal article" date="2019" name="Int. J. Syst. Evol. Microbiol.">
        <title>The Global Catalogue of Microorganisms (GCM) 10K type strain sequencing project: providing services to taxonomists for standard genome sequencing and annotation.</title>
        <authorList>
            <consortium name="The Broad Institute Genomics Platform"/>
            <consortium name="The Broad Institute Genome Sequencing Center for Infectious Disease"/>
            <person name="Wu L."/>
            <person name="Ma J."/>
        </authorList>
    </citation>
    <scope>NUCLEOTIDE SEQUENCE [LARGE SCALE GENOMIC DNA]</scope>
    <source>
        <strain evidence="4">JCM 18715</strain>
    </source>
</reference>
<feature type="chain" id="PRO_5045511830" description="Ice-binding protein C-terminal domain-containing protein" evidence="1">
    <location>
        <begin position="21"/>
        <end position="264"/>
    </location>
</feature>
<evidence type="ECO:0000259" key="2">
    <source>
        <dbReference type="Pfam" id="PF07589"/>
    </source>
</evidence>
<evidence type="ECO:0000313" key="4">
    <source>
        <dbReference type="Proteomes" id="UP001500547"/>
    </source>
</evidence>
<name>A0ABP9R752_9RHOO</name>
<dbReference type="Proteomes" id="UP001500547">
    <property type="component" value="Unassembled WGS sequence"/>
</dbReference>
<proteinExistence type="predicted"/>
<comment type="caution">
    <text evidence="3">The sequence shown here is derived from an EMBL/GenBank/DDBJ whole genome shotgun (WGS) entry which is preliminary data.</text>
</comment>
<evidence type="ECO:0000256" key="1">
    <source>
        <dbReference type="SAM" id="SignalP"/>
    </source>
</evidence>
<feature type="signal peptide" evidence="1">
    <location>
        <begin position="1"/>
        <end position="20"/>
    </location>
</feature>
<dbReference type="InterPro" id="IPR013424">
    <property type="entry name" value="Ice-binding_C"/>
</dbReference>